<organism evidence="1 2">
    <name type="scientific">Bergeyella porcorum</name>
    <dbReference type="NCBI Taxonomy" id="1735111"/>
    <lineage>
        <taxon>Bacteria</taxon>
        <taxon>Pseudomonadati</taxon>
        <taxon>Bacteroidota</taxon>
        <taxon>Flavobacteriia</taxon>
        <taxon>Flavobacteriales</taxon>
        <taxon>Weeksellaceae</taxon>
        <taxon>Bergeyella</taxon>
    </lineage>
</organism>
<dbReference type="Proteomes" id="UP001432059">
    <property type="component" value="Chromosome"/>
</dbReference>
<evidence type="ECO:0000313" key="1">
    <source>
        <dbReference type="EMBL" id="WOC52880.1"/>
    </source>
</evidence>
<name>A0AAU0F7U7_9FLAO</name>
<dbReference type="KEGG" id="bpor:BPO_2233"/>
<proteinExistence type="predicted"/>
<sequence length="243" mass="28218">MVRDTIATQPKISENKTDDDLLVSSDLNIISSLNVNQKTEFFENGKQLTEYITLELIDKALFDSKKNTAINFLLADTIAVKKQNGITELKCKNKTVKYIDKPEDNDGMQIFTYVGQMDFINKYLIAGSYYEGGDYTFVDKTSGEKTNTFVDYPYISPDKKNIICINSNGYETTADLELYEISENKVNQKMSASFKKWMPLLENNEMFWNRDGYLYLTVHNVKSFWNEKGLYNNKYQYIRIKIL</sequence>
<dbReference type="EMBL" id="CP136426">
    <property type="protein sequence ID" value="WOC52880.1"/>
    <property type="molecule type" value="Genomic_DNA"/>
</dbReference>
<reference evidence="1" key="1">
    <citation type="submission" date="2023-10" db="EMBL/GenBank/DDBJ databases">
        <title>Characterization and whole genome sequencing of a novel strain of Bergeyella porcorum QD2021 isolated from pig.</title>
        <authorList>
            <person name="Liu G."/>
            <person name="Chen C."/>
            <person name="Han X."/>
        </authorList>
    </citation>
    <scope>NUCLEOTIDE SEQUENCE</scope>
    <source>
        <strain evidence="1">QD2021</strain>
    </source>
</reference>
<evidence type="ECO:0000313" key="2">
    <source>
        <dbReference type="Proteomes" id="UP001432059"/>
    </source>
</evidence>
<gene>
    <name evidence="1" type="ORF">BPO_2233</name>
</gene>
<accession>A0AAU0F7U7</accession>
<keyword evidence="2" id="KW-1185">Reference proteome</keyword>
<protein>
    <submittedName>
        <fullName evidence="1">Uncharacterized protein</fullName>
    </submittedName>
</protein>
<dbReference type="AlphaFoldDB" id="A0AAU0F7U7"/>